<dbReference type="EMBL" id="LXJZ01000101">
    <property type="protein sequence ID" value="OAJ60524.1"/>
    <property type="molecule type" value="Genomic_DNA"/>
</dbReference>
<keyword evidence="1" id="KW-1133">Transmembrane helix</keyword>
<keyword evidence="3" id="KW-1185">Reference proteome</keyword>
<feature type="transmembrane region" description="Helical" evidence="1">
    <location>
        <begin position="40"/>
        <end position="66"/>
    </location>
</feature>
<keyword evidence="1" id="KW-0472">Membrane</keyword>
<dbReference type="Proteomes" id="UP000077961">
    <property type="component" value="Unassembled WGS sequence"/>
</dbReference>
<name>A0ABX2UZ89_9BURK</name>
<proteinExistence type="predicted"/>
<sequence length="117" mass="12771">MVVRVAVLMLMGVRVVVAVVMLMRVRVVVAVVMLTPMSVVVAVAMLVPVLALLPVAVVFMFVRFVAKPLARRVVPMRVLMLVSMPFVPVGAGFHRFEAVSFGEIGLRHGGFLVRFVV</sequence>
<evidence type="ECO:0000313" key="3">
    <source>
        <dbReference type="Proteomes" id="UP000077961"/>
    </source>
</evidence>
<organism evidence="2 3">
    <name type="scientific">Paraburkholderia ginsengiterrae</name>
    <dbReference type="NCBI Taxonomy" id="1462993"/>
    <lineage>
        <taxon>Bacteria</taxon>
        <taxon>Pseudomonadati</taxon>
        <taxon>Pseudomonadota</taxon>
        <taxon>Betaproteobacteria</taxon>
        <taxon>Burkholderiales</taxon>
        <taxon>Burkholderiaceae</taxon>
        <taxon>Paraburkholderia</taxon>
    </lineage>
</organism>
<accession>A0ABX2UZ89</accession>
<evidence type="ECO:0000256" key="1">
    <source>
        <dbReference type="SAM" id="Phobius"/>
    </source>
</evidence>
<feature type="transmembrane region" description="Helical" evidence="1">
    <location>
        <begin position="12"/>
        <end position="34"/>
    </location>
</feature>
<evidence type="ECO:0008006" key="4">
    <source>
        <dbReference type="Google" id="ProtNLM"/>
    </source>
</evidence>
<keyword evidence="1" id="KW-0812">Transmembrane</keyword>
<gene>
    <name evidence="2" type="ORF">A6V36_01630</name>
</gene>
<evidence type="ECO:0000313" key="2">
    <source>
        <dbReference type="EMBL" id="OAJ60524.1"/>
    </source>
</evidence>
<comment type="caution">
    <text evidence="2">The sequence shown here is derived from an EMBL/GenBank/DDBJ whole genome shotgun (WGS) entry which is preliminary data.</text>
</comment>
<protein>
    <recommendedName>
        <fullName evidence="4">Secreted peptide</fullName>
    </recommendedName>
</protein>
<reference evidence="2 3" key="1">
    <citation type="submission" date="2016-04" db="EMBL/GenBank/DDBJ databases">
        <title>Reclassification of Paraburkholderia panaciterrae (Farh et al. 2015) Dobritsa &amp; Samadpour 2016 as a later homotypic synonym of Paraburkholderia ginsengiterrae (Farh et al. 2015) Dobritsa &amp; Samadpour 2016.</title>
        <authorList>
            <person name="Dobritsa A.P."/>
            <person name="Kutumbaka K."/>
            <person name="Samadpour M."/>
        </authorList>
    </citation>
    <scope>NUCLEOTIDE SEQUENCE [LARGE SCALE GENOMIC DNA]</scope>
    <source>
        <strain evidence="2 3">DCY85-1</strain>
    </source>
</reference>